<dbReference type="InterPro" id="IPR036880">
    <property type="entry name" value="Kunitz_BPTI_sf"/>
</dbReference>
<dbReference type="PROSITE" id="PS50279">
    <property type="entry name" value="BPTI_KUNITZ_2"/>
    <property type="match status" value="1"/>
</dbReference>
<evidence type="ECO:0000259" key="2">
    <source>
        <dbReference type="PROSITE" id="PS50279"/>
    </source>
</evidence>
<dbReference type="SUPFAM" id="SSF57362">
    <property type="entry name" value="BPTI-like"/>
    <property type="match status" value="1"/>
</dbReference>
<dbReference type="EMBL" id="GBIH01002341">
    <property type="protein sequence ID" value="JAC92369.1"/>
    <property type="molecule type" value="mRNA"/>
</dbReference>
<proteinExistence type="evidence at transcript level"/>
<keyword evidence="1" id="KW-0732">Signal</keyword>
<feature type="domain" description="BPTI/Kunitz inhibitor" evidence="2">
    <location>
        <begin position="29"/>
        <end position="84"/>
    </location>
</feature>
<sequence length="98" mass="10931">MMKLLLIFVVISIYTSDVAGFLTTAEVKCKPRYNGGYGGAEGANVIPKWTFNPGTNHCEVVMVKVSCKASHNCFSSEFDCEYYCDPKMESWKQDLTKG</sequence>
<protein>
    <submittedName>
        <fullName evidence="3">Putative secreted salivary gland peptide</fullName>
    </submittedName>
</protein>
<evidence type="ECO:0000256" key="1">
    <source>
        <dbReference type="SAM" id="SignalP"/>
    </source>
</evidence>
<accession>A0A090X932</accession>
<feature type="signal peptide" evidence="1">
    <location>
        <begin position="1"/>
        <end position="20"/>
    </location>
</feature>
<reference evidence="3" key="1">
    <citation type="journal article" date="2015" name="PLoS Negl. Trop. Dis.">
        <title>Deep Sequencing Analysis of the Ixodes ricinus Haemocytome.</title>
        <authorList>
            <person name="Kotsyfakis M."/>
            <person name="Kopacek P."/>
            <person name="Franta Z."/>
            <person name="Pedra J.H."/>
            <person name="Ribeiro J.M."/>
        </authorList>
    </citation>
    <scope>NUCLEOTIDE SEQUENCE</scope>
</reference>
<feature type="chain" id="PRO_5001866617" evidence="1">
    <location>
        <begin position="21"/>
        <end position="98"/>
    </location>
</feature>
<dbReference type="GO" id="GO:0004867">
    <property type="term" value="F:serine-type endopeptidase inhibitor activity"/>
    <property type="evidence" value="ECO:0007669"/>
    <property type="project" value="InterPro"/>
</dbReference>
<dbReference type="InterPro" id="IPR002223">
    <property type="entry name" value="Kunitz_BPTI"/>
</dbReference>
<dbReference type="Gene3D" id="4.10.410.10">
    <property type="entry name" value="Pancreatic trypsin inhibitor Kunitz domain"/>
    <property type="match status" value="1"/>
</dbReference>
<dbReference type="AlphaFoldDB" id="A0A090X932"/>
<organism evidence="3">
    <name type="scientific">Ixodes ricinus</name>
    <name type="common">Common tick</name>
    <name type="synonym">Acarus ricinus</name>
    <dbReference type="NCBI Taxonomy" id="34613"/>
    <lineage>
        <taxon>Eukaryota</taxon>
        <taxon>Metazoa</taxon>
        <taxon>Ecdysozoa</taxon>
        <taxon>Arthropoda</taxon>
        <taxon>Chelicerata</taxon>
        <taxon>Arachnida</taxon>
        <taxon>Acari</taxon>
        <taxon>Parasitiformes</taxon>
        <taxon>Ixodida</taxon>
        <taxon>Ixodoidea</taxon>
        <taxon>Ixodidae</taxon>
        <taxon>Ixodinae</taxon>
        <taxon>Ixodes</taxon>
    </lineage>
</organism>
<name>A0A090X932_IXORI</name>
<evidence type="ECO:0000313" key="3">
    <source>
        <dbReference type="EMBL" id="JAC92369.1"/>
    </source>
</evidence>